<gene>
    <name evidence="1" type="ORF">MRB53_012224</name>
</gene>
<organism evidence="1 2">
    <name type="scientific">Persea americana</name>
    <name type="common">Avocado</name>
    <dbReference type="NCBI Taxonomy" id="3435"/>
    <lineage>
        <taxon>Eukaryota</taxon>
        <taxon>Viridiplantae</taxon>
        <taxon>Streptophyta</taxon>
        <taxon>Embryophyta</taxon>
        <taxon>Tracheophyta</taxon>
        <taxon>Spermatophyta</taxon>
        <taxon>Magnoliopsida</taxon>
        <taxon>Magnoliidae</taxon>
        <taxon>Laurales</taxon>
        <taxon>Lauraceae</taxon>
        <taxon>Persea</taxon>
    </lineage>
</organism>
<keyword evidence="2" id="KW-1185">Reference proteome</keyword>
<accession>A0ACC2LX20</accession>
<dbReference type="Proteomes" id="UP001234297">
    <property type="component" value="Chromosome 3"/>
</dbReference>
<dbReference type="EMBL" id="CM056811">
    <property type="protein sequence ID" value="KAJ8637957.1"/>
    <property type="molecule type" value="Genomic_DNA"/>
</dbReference>
<evidence type="ECO:0000313" key="1">
    <source>
        <dbReference type="EMBL" id="KAJ8637957.1"/>
    </source>
</evidence>
<comment type="caution">
    <text evidence="1">The sequence shown here is derived from an EMBL/GenBank/DDBJ whole genome shotgun (WGS) entry which is preliminary data.</text>
</comment>
<protein>
    <submittedName>
        <fullName evidence="1">Uncharacterized protein</fullName>
    </submittedName>
</protein>
<reference evidence="1 2" key="1">
    <citation type="journal article" date="2022" name="Hortic Res">
        <title>A haplotype resolved chromosomal level avocado genome allows analysis of novel avocado genes.</title>
        <authorList>
            <person name="Nath O."/>
            <person name="Fletcher S.J."/>
            <person name="Hayward A."/>
            <person name="Shaw L.M."/>
            <person name="Masouleh A.K."/>
            <person name="Furtado A."/>
            <person name="Henry R.J."/>
            <person name="Mitter N."/>
        </authorList>
    </citation>
    <scope>NUCLEOTIDE SEQUENCE [LARGE SCALE GENOMIC DNA]</scope>
    <source>
        <strain evidence="2">cv. Hass</strain>
    </source>
</reference>
<evidence type="ECO:0000313" key="2">
    <source>
        <dbReference type="Proteomes" id="UP001234297"/>
    </source>
</evidence>
<name>A0ACC2LX20_PERAE</name>
<proteinExistence type="predicted"/>
<sequence length="146" mass="16763">MWVCEFGHQNWRPSIWIFLALFVCFECNGNSRHKDQTSSLQRNKILLGVPLLSAPAKWGNIIPDVLYSLLISPSLDWLEILVHINHWMKSLANLSLKKAEKKEGISQMSIPKLTKEEKKESEKSTQVPHLLLLSYECVIITCGRSF</sequence>